<accession>A0A9X3S389</accession>
<evidence type="ECO:0000313" key="1">
    <source>
        <dbReference type="EMBL" id="MDA0163217.1"/>
    </source>
</evidence>
<dbReference type="EMBL" id="JAPDOD010000023">
    <property type="protein sequence ID" value="MDA0163217.1"/>
    <property type="molecule type" value="Genomic_DNA"/>
</dbReference>
<dbReference type="Proteomes" id="UP001149140">
    <property type="component" value="Unassembled WGS sequence"/>
</dbReference>
<dbReference type="Pfam" id="PF12787">
    <property type="entry name" value="EcsC"/>
    <property type="match status" value="1"/>
</dbReference>
<protein>
    <submittedName>
        <fullName evidence="1">EcsC family protein</fullName>
    </submittedName>
</protein>
<reference evidence="1" key="1">
    <citation type="submission" date="2022-10" db="EMBL/GenBank/DDBJ databases">
        <title>The WGS of Solirubrobacter ginsenosidimutans DSM 21036.</title>
        <authorList>
            <person name="Jiang Z."/>
        </authorList>
    </citation>
    <scope>NUCLEOTIDE SEQUENCE</scope>
    <source>
        <strain evidence="1">DSM 21036</strain>
    </source>
</reference>
<dbReference type="AlphaFoldDB" id="A0A9X3S389"/>
<evidence type="ECO:0000313" key="2">
    <source>
        <dbReference type="Proteomes" id="UP001149140"/>
    </source>
</evidence>
<name>A0A9X3S389_9ACTN</name>
<keyword evidence="2" id="KW-1185">Reference proteome</keyword>
<proteinExistence type="predicted"/>
<gene>
    <name evidence="1" type="ORF">OM076_23285</name>
</gene>
<organism evidence="1 2">
    <name type="scientific">Solirubrobacter ginsenosidimutans</name>
    <dbReference type="NCBI Taxonomy" id="490573"/>
    <lineage>
        <taxon>Bacteria</taxon>
        <taxon>Bacillati</taxon>
        <taxon>Actinomycetota</taxon>
        <taxon>Thermoleophilia</taxon>
        <taxon>Solirubrobacterales</taxon>
        <taxon>Solirubrobacteraceae</taxon>
        <taxon>Solirubrobacter</taxon>
    </lineage>
</organism>
<sequence>MSEWAEVEEPADKPPANLWDRLRTDPLRAPEHVALAAAEYHGPAALVWADRRRRLYKADPQTLAQMARRRHVNLASVEGAATGVGGFITVVPDLVGLAWIQSRLVFFVAAAFGFDPLDRMRPAELLVLNGLYDSPGEARAALDGMGVTVAESWVGGRLTRDEAITLKLAKMVGKSSGKKLAGRLIPGFAIAFNSVANRRDTNALAKRAIKFYGG</sequence>
<dbReference type="RefSeq" id="WP_270042459.1">
    <property type="nucleotide sequence ID" value="NZ_JAPDOD010000023.1"/>
</dbReference>
<dbReference type="InterPro" id="IPR024787">
    <property type="entry name" value="EcsC"/>
</dbReference>
<comment type="caution">
    <text evidence="1">The sequence shown here is derived from an EMBL/GenBank/DDBJ whole genome shotgun (WGS) entry which is preliminary data.</text>
</comment>